<name>A0ABX0TBS5_9MICC</name>
<sequence length="130" mass="13545">MVEFIFLALLLMVPLIYFIVTIGQLQGASFAVAGAADQAAKVFVDSGDPVAGRVAAEQSVAIALADFGYSTERAGMEVSCNRTNCSAAGTSVTIAVRLDVSLPMVPFGDKLQLTAGRVTATATQLVGRFR</sequence>
<proteinExistence type="predicted"/>
<gene>
    <name evidence="1" type="ORF">FHR86_000212</name>
</gene>
<keyword evidence="2" id="KW-1185">Reference proteome</keyword>
<evidence type="ECO:0000313" key="1">
    <source>
        <dbReference type="EMBL" id="NII99913.1"/>
    </source>
</evidence>
<dbReference type="Proteomes" id="UP000802392">
    <property type="component" value="Unassembled WGS sequence"/>
</dbReference>
<organism evidence="1 2">
    <name type="scientific">Paenarthrobacter ilicis</name>
    <dbReference type="NCBI Taxonomy" id="43665"/>
    <lineage>
        <taxon>Bacteria</taxon>
        <taxon>Bacillati</taxon>
        <taxon>Actinomycetota</taxon>
        <taxon>Actinomycetes</taxon>
        <taxon>Micrococcales</taxon>
        <taxon>Micrococcaceae</taxon>
        <taxon>Paenarthrobacter</taxon>
    </lineage>
</organism>
<accession>A0ABX0TBS5</accession>
<dbReference type="RefSeq" id="WP_167263092.1">
    <property type="nucleotide sequence ID" value="NZ_BAAAVO010000002.1"/>
</dbReference>
<reference evidence="1 2" key="1">
    <citation type="submission" date="2020-03" db="EMBL/GenBank/DDBJ databases">
        <title>Genomic Encyclopedia of Type Strains, Phase III (KMG-III): the genomes of soil and plant-associated and newly described type strains.</title>
        <authorList>
            <person name="Whitman W."/>
        </authorList>
    </citation>
    <scope>NUCLEOTIDE SEQUENCE [LARGE SCALE GENOMIC DNA]</scope>
    <source>
        <strain evidence="1 2">CECT 4207</strain>
    </source>
</reference>
<evidence type="ECO:0000313" key="2">
    <source>
        <dbReference type="Proteomes" id="UP000802392"/>
    </source>
</evidence>
<dbReference type="EMBL" id="JAAOZD010000001">
    <property type="protein sequence ID" value="NII99913.1"/>
    <property type="molecule type" value="Genomic_DNA"/>
</dbReference>
<protein>
    <submittedName>
        <fullName evidence="1">Flp pilus assembly protein TadG</fullName>
    </submittedName>
</protein>
<comment type="caution">
    <text evidence="1">The sequence shown here is derived from an EMBL/GenBank/DDBJ whole genome shotgun (WGS) entry which is preliminary data.</text>
</comment>